<keyword evidence="1" id="KW-0540">Nuclease</keyword>
<proteinExistence type="predicted"/>
<dbReference type="SUPFAM" id="SSF56281">
    <property type="entry name" value="Metallo-hydrolase/oxidoreductase"/>
    <property type="match status" value="1"/>
</dbReference>
<dbReference type="Proteomes" id="UP000032142">
    <property type="component" value="Unassembled WGS sequence"/>
</dbReference>
<dbReference type="InterPro" id="IPR036866">
    <property type="entry name" value="RibonucZ/Hydroxyglut_hydro"/>
</dbReference>
<sequence length="154" mass="17030">MPIEMPKGLPFSVDTFSPSSKRKRHHFLTHAHKDHTSGISSHFSYPIYSTHLTKSLVLLHYPQLDDSLFVGIEVGESIVINDPNGEFQEQLCSCLKAVLVTSCIPETVDSPQSASKIYLRSILAGKEKSHNTALLVDSLKIYPASIRQSVRGPS</sequence>
<dbReference type="AlphaFoldDB" id="A0A0B0NJF8"/>
<protein>
    <submittedName>
        <fullName evidence="1">5' exonuclease Apollo</fullName>
    </submittedName>
</protein>
<dbReference type="GO" id="GO:0003684">
    <property type="term" value="F:damaged DNA binding"/>
    <property type="evidence" value="ECO:0007669"/>
    <property type="project" value="TreeGrafter"/>
</dbReference>
<keyword evidence="1" id="KW-0378">Hydrolase</keyword>
<evidence type="ECO:0000313" key="1">
    <source>
        <dbReference type="EMBL" id="KHG12985.1"/>
    </source>
</evidence>
<dbReference type="GO" id="GO:0036297">
    <property type="term" value="P:interstrand cross-link repair"/>
    <property type="evidence" value="ECO:0007669"/>
    <property type="project" value="TreeGrafter"/>
</dbReference>
<dbReference type="Gene3D" id="3.60.15.10">
    <property type="entry name" value="Ribonuclease Z/Hydroxyacylglutathione hydrolase-like"/>
    <property type="match status" value="1"/>
</dbReference>
<reference evidence="2" key="1">
    <citation type="submission" date="2014-09" db="EMBL/GenBank/DDBJ databases">
        <authorList>
            <person name="Mudge J."/>
            <person name="Ramaraj T."/>
            <person name="Lindquist I.E."/>
            <person name="Bharti A.K."/>
            <person name="Sundararajan A."/>
            <person name="Cameron C.T."/>
            <person name="Woodward J.E."/>
            <person name="May G.D."/>
            <person name="Brubaker C."/>
            <person name="Broadhvest J."/>
            <person name="Wilkins T.A."/>
        </authorList>
    </citation>
    <scope>NUCLEOTIDE SEQUENCE</scope>
    <source>
        <strain evidence="2">cv. AKA8401</strain>
    </source>
</reference>
<organism evidence="1 2">
    <name type="scientific">Gossypium arboreum</name>
    <name type="common">Tree cotton</name>
    <name type="synonym">Gossypium nanking</name>
    <dbReference type="NCBI Taxonomy" id="29729"/>
    <lineage>
        <taxon>Eukaryota</taxon>
        <taxon>Viridiplantae</taxon>
        <taxon>Streptophyta</taxon>
        <taxon>Embryophyta</taxon>
        <taxon>Tracheophyta</taxon>
        <taxon>Spermatophyta</taxon>
        <taxon>Magnoliopsida</taxon>
        <taxon>eudicotyledons</taxon>
        <taxon>Gunneridae</taxon>
        <taxon>Pentapetalae</taxon>
        <taxon>rosids</taxon>
        <taxon>malvids</taxon>
        <taxon>Malvales</taxon>
        <taxon>Malvaceae</taxon>
        <taxon>Malvoideae</taxon>
        <taxon>Gossypium</taxon>
    </lineage>
</organism>
<dbReference type="GO" id="GO:0035312">
    <property type="term" value="F:5'-3' DNA exonuclease activity"/>
    <property type="evidence" value="ECO:0007669"/>
    <property type="project" value="TreeGrafter"/>
</dbReference>
<dbReference type="PANTHER" id="PTHR23240">
    <property type="entry name" value="DNA CROSS-LINK REPAIR PROTEIN PSO2/SNM1-RELATED"/>
    <property type="match status" value="1"/>
</dbReference>
<dbReference type="PANTHER" id="PTHR23240:SF31">
    <property type="entry name" value="DNA REPAIR METALLO-BETA-LACTAMASE FAMILY PROTEIN"/>
    <property type="match status" value="1"/>
</dbReference>
<evidence type="ECO:0000313" key="2">
    <source>
        <dbReference type="Proteomes" id="UP000032142"/>
    </source>
</evidence>
<dbReference type="GO" id="GO:0006303">
    <property type="term" value="P:double-strand break repair via nonhomologous end joining"/>
    <property type="evidence" value="ECO:0007669"/>
    <property type="project" value="TreeGrafter"/>
</dbReference>
<name>A0A0B0NJF8_GOSAR</name>
<gene>
    <name evidence="1" type="ORF">F383_16559</name>
</gene>
<accession>A0A0B0NJF8</accession>
<dbReference type="EMBL" id="KN398655">
    <property type="protein sequence ID" value="KHG12985.1"/>
    <property type="molecule type" value="Genomic_DNA"/>
</dbReference>
<keyword evidence="2" id="KW-1185">Reference proteome</keyword>
<keyword evidence="1" id="KW-0269">Exonuclease</keyword>